<dbReference type="InterPro" id="IPR038729">
    <property type="entry name" value="Rad50/SbcC_AAA"/>
</dbReference>
<dbReference type="InterPro" id="IPR027417">
    <property type="entry name" value="P-loop_NTPase"/>
</dbReference>
<dbReference type="SUPFAM" id="SSF52540">
    <property type="entry name" value="P-loop containing nucleoside triphosphate hydrolases"/>
    <property type="match status" value="1"/>
</dbReference>
<protein>
    <submittedName>
        <fullName evidence="3">GTP-binding protein</fullName>
    </submittedName>
</protein>
<sequence>MKLSRIKIEQVRQFRRPFELADLDPGLNLFTGPNEAGKSTVVRAIRAAFFERHRSSGVDDLIPYGDASASPTIEIDFETGAEQYRLRKTFFQRKRFNLSIGKRELDGEEAEQHLAQMLGFEFSSRGSSKPEHWGIPGLLWIEQGAGQDIKPSVGHATSHLRKALNQSVGEVASTQGDDVARKIEAERDQLLTQAGKPRGVYHEAITRQDALAVELRVLDEQIAAYRSHVDQLEQLQAADHLDQATKPSEAFQKSLDEAKLKLTEAQGLAARLESAREALKRHEEHVKLVQQQLKGYDDQDQARNAREASLAVAVERSRVAQAALQRWTIEKQTAVTAYGAATQAVAAAQQADWRNELVRRSAEARSGIESVTATLATAQAEEIQVAVQRMRVTENEIAEGAVAQLRDLHMRLRDLRIRQEVGSTRVQFAITSGGVTFDGELLAGEDERLVSSAAQIDIPNVGRITVIPGENDLAQLGRQEAELRAAFDLLALRNGVSSLEAAEAKELRRKQASADLKQAERAIKMLAPHGIGALKGRLAEHQTQLAESEKTIRELPTADGAAVKLLAAAQQDHGAARAHLDGVEANFSRTSAEVATALAQAEAAERERDAITALLTSAEHLEARRMSAQQLVDARALQARQSELVKGLEAEVNAARPDILAQDVQRYERTVAQSLRASSDRKSQIALLRGNLEALGAQGLEEARAELAARTEAAQRRCQEFALRAEALKLVHGLIDAKRREATQSLQAPLQGRVMHYLQLLFPGASLEISEDLSPGGLRRPGVGALAAFDTLSFGAREQMGLISRLAYADLLKAAGRPTLLILDDALVHSDEARLGQMKRVLFDASQRHQVLLFTCHPALWHDLGASSRQISARL</sequence>
<keyword evidence="1" id="KW-0175">Coiled coil</keyword>
<dbReference type="EMBL" id="RCZI01000005">
    <property type="protein sequence ID" value="TPG25428.1"/>
    <property type="molecule type" value="Genomic_DNA"/>
</dbReference>
<comment type="caution">
    <text evidence="3">The sequence shown here is derived from an EMBL/GenBank/DDBJ whole genome shotgun (WGS) entry which is preliminary data.</text>
</comment>
<evidence type="ECO:0000313" key="4">
    <source>
        <dbReference type="Proteomes" id="UP000319212"/>
    </source>
</evidence>
<feature type="coiled-coil region" evidence="1">
    <location>
        <begin position="215"/>
        <end position="299"/>
    </location>
</feature>
<dbReference type="GO" id="GO:0006302">
    <property type="term" value="P:double-strand break repair"/>
    <property type="evidence" value="ECO:0007669"/>
    <property type="project" value="InterPro"/>
</dbReference>
<organism evidence="3 4">
    <name type="scientific">Variovorax guangxiensis</name>
    <dbReference type="NCBI Taxonomy" id="1775474"/>
    <lineage>
        <taxon>Bacteria</taxon>
        <taxon>Pseudomonadati</taxon>
        <taxon>Pseudomonadota</taxon>
        <taxon>Betaproteobacteria</taxon>
        <taxon>Burkholderiales</taxon>
        <taxon>Comamonadaceae</taxon>
        <taxon>Variovorax</taxon>
    </lineage>
</organism>
<evidence type="ECO:0000313" key="3">
    <source>
        <dbReference type="EMBL" id="TPG25428.1"/>
    </source>
</evidence>
<proteinExistence type="predicted"/>
<dbReference type="PANTHER" id="PTHR41259:SF1">
    <property type="entry name" value="DOUBLE-STRAND BREAK REPAIR RAD50 ATPASE, PUTATIVE-RELATED"/>
    <property type="match status" value="1"/>
</dbReference>
<dbReference type="OrthoDB" id="9764467at2"/>
<evidence type="ECO:0000256" key="1">
    <source>
        <dbReference type="SAM" id="Coils"/>
    </source>
</evidence>
<name>A0A502DJF2_9BURK</name>
<evidence type="ECO:0000259" key="2">
    <source>
        <dbReference type="Pfam" id="PF13476"/>
    </source>
</evidence>
<feature type="coiled-coil region" evidence="1">
    <location>
        <begin position="502"/>
        <end position="551"/>
    </location>
</feature>
<dbReference type="AlphaFoldDB" id="A0A502DJF2"/>
<dbReference type="GO" id="GO:0016887">
    <property type="term" value="F:ATP hydrolysis activity"/>
    <property type="evidence" value="ECO:0007669"/>
    <property type="project" value="InterPro"/>
</dbReference>
<gene>
    <name evidence="3" type="ORF">EAH82_18010</name>
</gene>
<accession>A0A502DJF2</accession>
<dbReference type="RefSeq" id="WP_140844119.1">
    <property type="nucleotide sequence ID" value="NZ_RCZI01000005.1"/>
</dbReference>
<reference evidence="3 4" key="1">
    <citation type="journal article" date="2019" name="Environ. Microbiol.">
        <title>Species interactions and distinct microbial communities in high Arctic permafrost affected cryosols are associated with the CH4 and CO2 gas fluxes.</title>
        <authorList>
            <person name="Altshuler I."/>
            <person name="Hamel J."/>
            <person name="Turney S."/>
            <person name="Magnuson E."/>
            <person name="Levesque R."/>
            <person name="Greer C."/>
            <person name="Whyte L.G."/>
        </authorList>
    </citation>
    <scope>NUCLEOTIDE SEQUENCE [LARGE SCALE GENOMIC DNA]</scope>
    <source>
        <strain evidence="3 4">S06.C</strain>
    </source>
</reference>
<feature type="domain" description="Rad50/SbcC-type AAA" evidence="2">
    <location>
        <begin position="5"/>
        <end position="294"/>
    </location>
</feature>
<dbReference type="Proteomes" id="UP000319212">
    <property type="component" value="Unassembled WGS sequence"/>
</dbReference>
<dbReference type="Pfam" id="PF13476">
    <property type="entry name" value="AAA_23"/>
    <property type="match status" value="1"/>
</dbReference>
<feature type="coiled-coil region" evidence="1">
    <location>
        <begin position="587"/>
        <end position="621"/>
    </location>
</feature>
<dbReference type="Gene3D" id="3.40.50.300">
    <property type="entry name" value="P-loop containing nucleotide triphosphate hydrolases"/>
    <property type="match status" value="2"/>
</dbReference>
<dbReference type="PANTHER" id="PTHR41259">
    <property type="entry name" value="DOUBLE-STRAND BREAK REPAIR RAD50 ATPASE, PUTATIVE-RELATED"/>
    <property type="match status" value="1"/>
</dbReference>